<evidence type="ECO:0008006" key="4">
    <source>
        <dbReference type="Google" id="ProtNLM"/>
    </source>
</evidence>
<keyword evidence="1" id="KW-1133">Transmembrane helix</keyword>
<feature type="transmembrane region" description="Helical" evidence="1">
    <location>
        <begin position="55"/>
        <end position="75"/>
    </location>
</feature>
<dbReference type="EMBL" id="NFLJ01000029">
    <property type="protein sequence ID" value="OUQ33518.1"/>
    <property type="molecule type" value="Genomic_DNA"/>
</dbReference>
<dbReference type="AlphaFoldDB" id="A0A1Y4SUC4"/>
<dbReference type="RefSeq" id="WP_087358827.1">
    <property type="nucleotide sequence ID" value="NZ_NFLJ01000029.1"/>
</dbReference>
<reference evidence="2 3" key="1">
    <citation type="journal article" date="2018" name="BMC Genomics">
        <title>Whole genome sequencing and function prediction of 133 gut anaerobes isolated from chicken caecum in pure cultures.</title>
        <authorList>
            <person name="Medvecky M."/>
            <person name="Cejkova D."/>
            <person name="Polansky O."/>
            <person name="Karasova D."/>
            <person name="Kubasova T."/>
            <person name="Cizek A."/>
            <person name="Rychlik I."/>
        </authorList>
    </citation>
    <scope>NUCLEOTIDE SEQUENCE [LARGE SCALE GENOMIC DNA]</scope>
    <source>
        <strain evidence="2 3">An13</strain>
    </source>
</reference>
<keyword evidence="1" id="KW-0472">Membrane</keyword>
<dbReference type="Proteomes" id="UP000195305">
    <property type="component" value="Unassembled WGS sequence"/>
</dbReference>
<comment type="caution">
    <text evidence="2">The sequence shown here is derived from an EMBL/GenBank/DDBJ whole genome shotgun (WGS) entry which is preliminary data.</text>
</comment>
<evidence type="ECO:0000313" key="2">
    <source>
        <dbReference type="EMBL" id="OUQ33518.1"/>
    </source>
</evidence>
<keyword evidence="3" id="KW-1185">Reference proteome</keyword>
<name>A0A1Y4SUC4_9FIRM</name>
<protein>
    <recommendedName>
        <fullName evidence="4">Zinc-ribbon domain-containing protein</fullName>
    </recommendedName>
</protein>
<proteinExistence type="predicted"/>
<evidence type="ECO:0000256" key="1">
    <source>
        <dbReference type="SAM" id="Phobius"/>
    </source>
</evidence>
<keyword evidence="1" id="KW-0812">Transmembrane</keyword>
<evidence type="ECO:0000313" key="3">
    <source>
        <dbReference type="Proteomes" id="UP000195305"/>
    </source>
</evidence>
<accession>A0A1Y4SUC4</accession>
<sequence>MKCEKCGNEINDEDVFCQNCGWKIERENKVESKDNIDDRKINNSLSGHKKKKTKLIFAIASIFVVIIAVIVFFMLSTPKDVKIEAKTLAEEIYNGDVDKYNSTNLFVRGYIVRDTRNVNNEDDGYYMLVSDIENWETLDTSQMVVFQYEEGLKDDIGTGSKVVVQGRLKIQEDSPDMSILVGENIEIKERVDPTYTVDFEELNKEYVGKKITISGRMINVLGDGHYLSDIDISHALRLNGLTDDEFASYFKNGSFATVTGVLTNDAEIDVEKIDQNQFTKDKSLEYGKPVRDYVNSYVNLGEEITVRGIFVKNGSYSVPYSIQDDETGQFISLSVPYENIDLDEYFQSGEYCVLTGYISEGGTSYVIDITAIG</sequence>
<organism evidence="2 3">
    <name type="scientific">Massilimicrobiota timonensis</name>
    <dbReference type="NCBI Taxonomy" id="1776392"/>
    <lineage>
        <taxon>Bacteria</taxon>
        <taxon>Bacillati</taxon>
        <taxon>Bacillota</taxon>
        <taxon>Erysipelotrichia</taxon>
        <taxon>Erysipelotrichales</taxon>
        <taxon>Erysipelotrichaceae</taxon>
        <taxon>Massilimicrobiota</taxon>
    </lineage>
</organism>
<gene>
    <name evidence="2" type="ORF">B5E75_09960</name>
</gene>